<accession>A0A9N9D7A8</accession>
<keyword evidence="2" id="KW-1185">Reference proteome</keyword>
<dbReference type="Proteomes" id="UP000789508">
    <property type="component" value="Unassembled WGS sequence"/>
</dbReference>
<name>A0A9N9D7A8_9GLOM</name>
<dbReference type="AlphaFoldDB" id="A0A9N9D7A8"/>
<comment type="caution">
    <text evidence="1">The sequence shown here is derived from an EMBL/GenBank/DDBJ whole genome shotgun (WGS) entry which is preliminary data.</text>
</comment>
<evidence type="ECO:0000313" key="1">
    <source>
        <dbReference type="EMBL" id="CAG8625095.1"/>
    </source>
</evidence>
<proteinExistence type="predicted"/>
<organism evidence="1 2">
    <name type="scientific">Ambispora leptoticha</name>
    <dbReference type="NCBI Taxonomy" id="144679"/>
    <lineage>
        <taxon>Eukaryota</taxon>
        <taxon>Fungi</taxon>
        <taxon>Fungi incertae sedis</taxon>
        <taxon>Mucoromycota</taxon>
        <taxon>Glomeromycotina</taxon>
        <taxon>Glomeromycetes</taxon>
        <taxon>Archaeosporales</taxon>
        <taxon>Ambisporaceae</taxon>
        <taxon>Ambispora</taxon>
    </lineage>
</organism>
<protein>
    <submittedName>
        <fullName evidence="1">12703_t:CDS:1</fullName>
    </submittedName>
</protein>
<gene>
    <name evidence="1" type="ORF">ALEPTO_LOCUS9128</name>
</gene>
<evidence type="ECO:0000313" key="2">
    <source>
        <dbReference type="Proteomes" id="UP000789508"/>
    </source>
</evidence>
<sequence>MSTQVVKITAENVNWKDMVSSEKCQSSTFTDMLTQSVALRQHYREFKVASKMGDRDIYSKITQEAESLLKTEAKEESRAEEPMNIEIVNEQKINDVSSNIVEEIKNSQKEAEQVTTFSEAELTS</sequence>
<dbReference type="EMBL" id="CAJVPS010006415">
    <property type="protein sequence ID" value="CAG8625095.1"/>
    <property type="molecule type" value="Genomic_DNA"/>
</dbReference>
<reference evidence="1" key="1">
    <citation type="submission" date="2021-06" db="EMBL/GenBank/DDBJ databases">
        <authorList>
            <person name="Kallberg Y."/>
            <person name="Tangrot J."/>
            <person name="Rosling A."/>
        </authorList>
    </citation>
    <scope>NUCLEOTIDE SEQUENCE</scope>
    <source>
        <strain evidence="1">FL130A</strain>
    </source>
</reference>